<gene>
    <name evidence="3" type="ORF">C1SCF055_LOCUS8752</name>
</gene>
<evidence type="ECO:0000313" key="4">
    <source>
        <dbReference type="EMBL" id="CAL4768216.1"/>
    </source>
</evidence>
<sequence>MALMAAGNPVGPQVASPCRGKTSRTYAERMQEILRNLHSTLRAMTVVQRERSFRQLFSQQQRLRLEAYIVSTLNVSKEVAKVSDCKQCSEMPNATPLKTIPTIPLPSTTGIEKRCKVPGLVVNPQCNGRYFRAQVAIGSLRLVSRSSRDLRSTLPFCQCLSLVKDRLEQVRTLPSKDFAETFLEVLHAGLETHGISADHAGLRLYISFRPSCSRRRVSRHYLVADEAELRMGLEHWQQMQPGNQQWKQIFMEDCRGRPRQLKRARAILEESERRQDELVARRAHALQQRAEKERQKVLRQELVKRRKPRRQPELSRPERAVRRLLRRWTVLESSLRRGANRSFRSAAALL</sequence>
<protein>
    <submittedName>
        <fullName evidence="3">Uncharacterized protein</fullName>
    </submittedName>
</protein>
<dbReference type="EMBL" id="CAMXCT010000596">
    <property type="protein sequence ID" value="CAI3980904.1"/>
    <property type="molecule type" value="Genomic_DNA"/>
</dbReference>
<feature type="coiled-coil region" evidence="1">
    <location>
        <begin position="261"/>
        <end position="288"/>
    </location>
</feature>
<evidence type="ECO:0000256" key="2">
    <source>
        <dbReference type="SAM" id="MobiDB-lite"/>
    </source>
</evidence>
<accession>A0A9P1BWS1</accession>
<name>A0A9P1BWS1_9DINO</name>
<keyword evidence="5" id="KW-1185">Reference proteome</keyword>
<proteinExistence type="predicted"/>
<feature type="region of interest" description="Disordered" evidence="2">
    <location>
        <begin position="1"/>
        <end position="20"/>
    </location>
</feature>
<comment type="caution">
    <text evidence="3">The sequence shown here is derived from an EMBL/GenBank/DDBJ whole genome shotgun (WGS) entry which is preliminary data.</text>
</comment>
<evidence type="ECO:0000313" key="3">
    <source>
        <dbReference type="EMBL" id="CAI3980904.1"/>
    </source>
</evidence>
<dbReference type="Proteomes" id="UP001152797">
    <property type="component" value="Unassembled WGS sequence"/>
</dbReference>
<evidence type="ECO:0000256" key="1">
    <source>
        <dbReference type="SAM" id="Coils"/>
    </source>
</evidence>
<reference evidence="4 5" key="2">
    <citation type="submission" date="2024-05" db="EMBL/GenBank/DDBJ databases">
        <authorList>
            <person name="Chen Y."/>
            <person name="Shah S."/>
            <person name="Dougan E. K."/>
            <person name="Thang M."/>
            <person name="Chan C."/>
        </authorList>
    </citation>
    <scope>NUCLEOTIDE SEQUENCE [LARGE SCALE GENOMIC DNA]</scope>
</reference>
<dbReference type="EMBL" id="CAMXCT030000596">
    <property type="protein sequence ID" value="CAL4768216.1"/>
    <property type="molecule type" value="Genomic_DNA"/>
</dbReference>
<dbReference type="EMBL" id="CAMXCT020000596">
    <property type="protein sequence ID" value="CAL1134279.1"/>
    <property type="molecule type" value="Genomic_DNA"/>
</dbReference>
<reference evidence="3" key="1">
    <citation type="submission" date="2022-10" db="EMBL/GenBank/DDBJ databases">
        <authorList>
            <person name="Chen Y."/>
            <person name="Dougan E. K."/>
            <person name="Chan C."/>
            <person name="Rhodes N."/>
            <person name="Thang M."/>
        </authorList>
    </citation>
    <scope>NUCLEOTIDE SEQUENCE</scope>
</reference>
<organism evidence="3">
    <name type="scientific">Cladocopium goreaui</name>
    <dbReference type="NCBI Taxonomy" id="2562237"/>
    <lineage>
        <taxon>Eukaryota</taxon>
        <taxon>Sar</taxon>
        <taxon>Alveolata</taxon>
        <taxon>Dinophyceae</taxon>
        <taxon>Suessiales</taxon>
        <taxon>Symbiodiniaceae</taxon>
        <taxon>Cladocopium</taxon>
    </lineage>
</organism>
<evidence type="ECO:0000313" key="5">
    <source>
        <dbReference type="Proteomes" id="UP001152797"/>
    </source>
</evidence>
<dbReference type="AlphaFoldDB" id="A0A9P1BWS1"/>
<keyword evidence="1" id="KW-0175">Coiled coil</keyword>